<dbReference type="CDD" id="cd07043">
    <property type="entry name" value="STAS_anti-anti-sigma_factors"/>
    <property type="match status" value="1"/>
</dbReference>
<name>A0A7X0NUG4_9ACTN</name>
<dbReference type="RefSeq" id="WP_185104080.1">
    <property type="nucleotide sequence ID" value="NZ_JACHMI010000001.1"/>
</dbReference>
<reference evidence="3 4" key="1">
    <citation type="submission" date="2020-08" db="EMBL/GenBank/DDBJ databases">
        <title>Sequencing the genomes of 1000 actinobacteria strains.</title>
        <authorList>
            <person name="Klenk H.-P."/>
        </authorList>
    </citation>
    <scope>NUCLEOTIDE SEQUENCE [LARGE SCALE GENOMIC DNA]</scope>
    <source>
        <strain evidence="3 4">DSM 43768</strain>
    </source>
</reference>
<dbReference type="AlphaFoldDB" id="A0A7X0NUG4"/>
<feature type="region of interest" description="Disordered" evidence="1">
    <location>
        <begin position="104"/>
        <end position="126"/>
    </location>
</feature>
<feature type="compositionally biased region" description="Pro residues" evidence="1">
    <location>
        <begin position="117"/>
        <end position="126"/>
    </location>
</feature>
<accession>A0A7X0NUG4</accession>
<evidence type="ECO:0000256" key="1">
    <source>
        <dbReference type="SAM" id="MobiDB-lite"/>
    </source>
</evidence>
<organism evidence="3 4">
    <name type="scientific">Nonomuraea rubra</name>
    <dbReference type="NCBI Taxonomy" id="46180"/>
    <lineage>
        <taxon>Bacteria</taxon>
        <taxon>Bacillati</taxon>
        <taxon>Actinomycetota</taxon>
        <taxon>Actinomycetes</taxon>
        <taxon>Streptosporangiales</taxon>
        <taxon>Streptosporangiaceae</taxon>
        <taxon>Nonomuraea</taxon>
    </lineage>
</organism>
<proteinExistence type="predicted"/>
<keyword evidence="4" id="KW-1185">Reference proteome</keyword>
<dbReference type="InterPro" id="IPR036513">
    <property type="entry name" value="STAS_dom_sf"/>
</dbReference>
<dbReference type="Pfam" id="PF13466">
    <property type="entry name" value="STAS_2"/>
    <property type="match status" value="1"/>
</dbReference>
<protein>
    <submittedName>
        <fullName evidence="3">ABC-type transporter Mla MlaB component</fullName>
    </submittedName>
</protein>
<dbReference type="EMBL" id="JACHMI010000001">
    <property type="protein sequence ID" value="MBB6549694.1"/>
    <property type="molecule type" value="Genomic_DNA"/>
</dbReference>
<evidence type="ECO:0000313" key="4">
    <source>
        <dbReference type="Proteomes" id="UP000565579"/>
    </source>
</evidence>
<dbReference type="Gene3D" id="3.30.750.24">
    <property type="entry name" value="STAS domain"/>
    <property type="match status" value="1"/>
</dbReference>
<sequence>MSDRTGGAADVLPMVHPFGLRVRGDIDRASRPLLARALAWAVRMSKADIHLDLSELTFIDAAGLQLVVRTAAGLPPPRALVLMNAPATVLELLTLLSWQLDPERRLRPEGGAADPQGPDPAPAPPR</sequence>
<dbReference type="PROSITE" id="PS50801">
    <property type="entry name" value="STAS"/>
    <property type="match status" value="1"/>
</dbReference>
<evidence type="ECO:0000259" key="2">
    <source>
        <dbReference type="PROSITE" id="PS50801"/>
    </source>
</evidence>
<dbReference type="SUPFAM" id="SSF52091">
    <property type="entry name" value="SpoIIaa-like"/>
    <property type="match status" value="1"/>
</dbReference>
<gene>
    <name evidence="3" type="ORF">HD593_004489</name>
</gene>
<feature type="domain" description="STAS" evidence="2">
    <location>
        <begin position="20"/>
        <end position="68"/>
    </location>
</feature>
<evidence type="ECO:0000313" key="3">
    <source>
        <dbReference type="EMBL" id="MBB6549694.1"/>
    </source>
</evidence>
<dbReference type="InterPro" id="IPR002645">
    <property type="entry name" value="STAS_dom"/>
</dbReference>
<comment type="caution">
    <text evidence="3">The sequence shown here is derived from an EMBL/GenBank/DDBJ whole genome shotgun (WGS) entry which is preliminary data.</text>
</comment>
<dbReference type="Proteomes" id="UP000565579">
    <property type="component" value="Unassembled WGS sequence"/>
</dbReference>
<dbReference type="InterPro" id="IPR058548">
    <property type="entry name" value="MlaB-like_STAS"/>
</dbReference>